<sequence>MHSLDNFSASVDTHNEESGGDKRRRREQGMDGSEALLPESAVLRKLTRAEEVSQRLADDIAEGKLAPGMSIDETEIASRYGVSRTPVREAIRDLAAMGLVETRPHRSAVVTRPSTERLRDMFEVMAELEATCASNAAVRMRPDERNAMRAIHEQMAQVVRDSSLDRYKLINEQFHAGIYAGSHNAYLAEITTTTRKRLSPFRRAQFLSPGRLAQSYQEHDQILAAIFRADARGAADAMRKHILVVEDTYERMVGMGGE</sequence>
<evidence type="ECO:0000256" key="2">
    <source>
        <dbReference type="ARBA" id="ARBA00023125"/>
    </source>
</evidence>
<protein>
    <submittedName>
        <fullName evidence="6">Transcriptional regulator</fullName>
    </submittedName>
</protein>
<reference evidence="6" key="2">
    <citation type="submission" date="2020-09" db="EMBL/GenBank/DDBJ databases">
        <authorList>
            <person name="Sun Q."/>
            <person name="Kim S."/>
        </authorList>
    </citation>
    <scope>NUCLEOTIDE SEQUENCE</scope>
    <source>
        <strain evidence="6">KCTC 32437</strain>
    </source>
</reference>
<name>A0A918RUY1_9HYPH</name>
<evidence type="ECO:0000313" key="6">
    <source>
        <dbReference type="EMBL" id="GHA13601.1"/>
    </source>
</evidence>
<feature type="compositionally biased region" description="Polar residues" evidence="4">
    <location>
        <begin position="1"/>
        <end position="12"/>
    </location>
</feature>
<dbReference type="Gene3D" id="1.20.120.530">
    <property type="entry name" value="GntR ligand-binding domain-like"/>
    <property type="match status" value="1"/>
</dbReference>
<dbReference type="Pfam" id="PF07729">
    <property type="entry name" value="FCD"/>
    <property type="match status" value="1"/>
</dbReference>
<feature type="domain" description="HTH gntR-type" evidence="5">
    <location>
        <begin position="46"/>
        <end position="113"/>
    </location>
</feature>
<keyword evidence="7" id="KW-1185">Reference proteome</keyword>
<organism evidence="6 7">
    <name type="scientific">Devosia pacifica</name>
    <dbReference type="NCBI Taxonomy" id="1335967"/>
    <lineage>
        <taxon>Bacteria</taxon>
        <taxon>Pseudomonadati</taxon>
        <taxon>Pseudomonadota</taxon>
        <taxon>Alphaproteobacteria</taxon>
        <taxon>Hyphomicrobiales</taxon>
        <taxon>Devosiaceae</taxon>
        <taxon>Devosia</taxon>
    </lineage>
</organism>
<evidence type="ECO:0000256" key="3">
    <source>
        <dbReference type="ARBA" id="ARBA00023163"/>
    </source>
</evidence>
<dbReference type="GO" id="GO:0003700">
    <property type="term" value="F:DNA-binding transcription factor activity"/>
    <property type="evidence" value="ECO:0007669"/>
    <property type="project" value="InterPro"/>
</dbReference>
<reference evidence="6" key="1">
    <citation type="journal article" date="2014" name="Int. J. Syst. Evol. Microbiol.">
        <title>Complete genome sequence of Corynebacterium casei LMG S-19264T (=DSM 44701T), isolated from a smear-ripened cheese.</title>
        <authorList>
            <consortium name="US DOE Joint Genome Institute (JGI-PGF)"/>
            <person name="Walter F."/>
            <person name="Albersmeier A."/>
            <person name="Kalinowski J."/>
            <person name="Ruckert C."/>
        </authorList>
    </citation>
    <scope>NUCLEOTIDE SEQUENCE</scope>
    <source>
        <strain evidence="6">KCTC 32437</strain>
    </source>
</reference>
<dbReference type="PANTHER" id="PTHR43537:SF49">
    <property type="entry name" value="TRANSCRIPTIONAL REGULATORY PROTEIN"/>
    <property type="match status" value="1"/>
</dbReference>
<dbReference type="SUPFAM" id="SSF48008">
    <property type="entry name" value="GntR ligand-binding domain-like"/>
    <property type="match status" value="1"/>
</dbReference>
<dbReference type="AlphaFoldDB" id="A0A918RUY1"/>
<dbReference type="InterPro" id="IPR036390">
    <property type="entry name" value="WH_DNA-bd_sf"/>
</dbReference>
<dbReference type="InterPro" id="IPR011711">
    <property type="entry name" value="GntR_C"/>
</dbReference>
<gene>
    <name evidence="6" type="ORF">GCM10007989_05250</name>
</gene>
<comment type="caution">
    <text evidence="6">The sequence shown here is derived from an EMBL/GenBank/DDBJ whole genome shotgun (WGS) entry which is preliminary data.</text>
</comment>
<dbReference type="Proteomes" id="UP000646579">
    <property type="component" value="Unassembled WGS sequence"/>
</dbReference>
<dbReference type="PANTHER" id="PTHR43537">
    <property type="entry name" value="TRANSCRIPTIONAL REGULATOR, GNTR FAMILY"/>
    <property type="match status" value="1"/>
</dbReference>
<keyword evidence="1" id="KW-0805">Transcription regulation</keyword>
<dbReference type="SMART" id="SM00895">
    <property type="entry name" value="FCD"/>
    <property type="match status" value="1"/>
</dbReference>
<dbReference type="EMBL" id="BMZE01000001">
    <property type="protein sequence ID" value="GHA13601.1"/>
    <property type="molecule type" value="Genomic_DNA"/>
</dbReference>
<feature type="region of interest" description="Disordered" evidence="4">
    <location>
        <begin position="1"/>
        <end position="35"/>
    </location>
</feature>
<dbReference type="PROSITE" id="PS50949">
    <property type="entry name" value="HTH_GNTR"/>
    <property type="match status" value="1"/>
</dbReference>
<keyword evidence="3" id="KW-0804">Transcription</keyword>
<dbReference type="PRINTS" id="PR00035">
    <property type="entry name" value="HTHGNTR"/>
</dbReference>
<proteinExistence type="predicted"/>
<keyword evidence="2" id="KW-0238">DNA-binding</keyword>
<dbReference type="Gene3D" id="1.10.10.10">
    <property type="entry name" value="Winged helix-like DNA-binding domain superfamily/Winged helix DNA-binding domain"/>
    <property type="match status" value="1"/>
</dbReference>
<evidence type="ECO:0000256" key="4">
    <source>
        <dbReference type="SAM" id="MobiDB-lite"/>
    </source>
</evidence>
<dbReference type="GO" id="GO:0003677">
    <property type="term" value="F:DNA binding"/>
    <property type="evidence" value="ECO:0007669"/>
    <property type="project" value="UniProtKB-KW"/>
</dbReference>
<evidence type="ECO:0000313" key="7">
    <source>
        <dbReference type="Proteomes" id="UP000646579"/>
    </source>
</evidence>
<dbReference type="InterPro" id="IPR036388">
    <property type="entry name" value="WH-like_DNA-bd_sf"/>
</dbReference>
<dbReference type="SUPFAM" id="SSF46785">
    <property type="entry name" value="Winged helix' DNA-binding domain"/>
    <property type="match status" value="1"/>
</dbReference>
<evidence type="ECO:0000259" key="5">
    <source>
        <dbReference type="PROSITE" id="PS50949"/>
    </source>
</evidence>
<dbReference type="CDD" id="cd07377">
    <property type="entry name" value="WHTH_GntR"/>
    <property type="match status" value="1"/>
</dbReference>
<dbReference type="SMART" id="SM00345">
    <property type="entry name" value="HTH_GNTR"/>
    <property type="match status" value="1"/>
</dbReference>
<evidence type="ECO:0000256" key="1">
    <source>
        <dbReference type="ARBA" id="ARBA00023015"/>
    </source>
</evidence>
<dbReference type="InterPro" id="IPR008920">
    <property type="entry name" value="TF_FadR/GntR_C"/>
</dbReference>
<dbReference type="InterPro" id="IPR000524">
    <property type="entry name" value="Tscrpt_reg_HTH_GntR"/>
</dbReference>
<accession>A0A918RUY1</accession>
<dbReference type="Pfam" id="PF00392">
    <property type="entry name" value="GntR"/>
    <property type="match status" value="1"/>
</dbReference>